<dbReference type="InterPro" id="IPR056573">
    <property type="entry name" value="Lectin_L-type_dom"/>
</dbReference>
<proteinExistence type="predicted"/>
<dbReference type="GO" id="GO:0030246">
    <property type="term" value="F:carbohydrate binding"/>
    <property type="evidence" value="ECO:0007669"/>
    <property type="project" value="UniProtKB-KW"/>
</dbReference>
<evidence type="ECO:0000313" key="3">
    <source>
        <dbReference type="EMBL" id="OQR99761.1"/>
    </source>
</evidence>
<dbReference type="InterPro" id="IPR013320">
    <property type="entry name" value="ConA-like_dom_sf"/>
</dbReference>
<keyword evidence="1" id="KW-0430">Lectin</keyword>
<feature type="domain" description="Legume lectin" evidence="2">
    <location>
        <begin position="103"/>
        <end position="356"/>
    </location>
</feature>
<dbReference type="OrthoDB" id="409136at2759"/>
<dbReference type="InterPro" id="IPR001220">
    <property type="entry name" value="Legume_lectin_dom"/>
</dbReference>
<comment type="caution">
    <text evidence="3">The sequence shown here is derived from an EMBL/GenBank/DDBJ whole genome shotgun (WGS) entry which is preliminary data.</text>
</comment>
<dbReference type="Pfam" id="PF00139">
    <property type="entry name" value="Lectin_legB"/>
    <property type="match status" value="1"/>
</dbReference>
<dbReference type="STRING" id="74557.A0A1V9ZP86"/>
<organism evidence="3 4">
    <name type="scientific">Thraustotheca clavata</name>
    <dbReference type="NCBI Taxonomy" id="74557"/>
    <lineage>
        <taxon>Eukaryota</taxon>
        <taxon>Sar</taxon>
        <taxon>Stramenopiles</taxon>
        <taxon>Oomycota</taxon>
        <taxon>Saprolegniomycetes</taxon>
        <taxon>Saprolegniales</taxon>
        <taxon>Achlyaceae</taxon>
        <taxon>Thraustotheca</taxon>
    </lineage>
</organism>
<evidence type="ECO:0000259" key="2">
    <source>
        <dbReference type="Pfam" id="PF00139"/>
    </source>
</evidence>
<dbReference type="PANTHER" id="PTHR12223:SF19">
    <property type="entry name" value="LEGUME LECTIN DOMAIN-CONTAINING PROTEIN"/>
    <property type="match status" value="1"/>
</dbReference>
<accession>A0A1V9ZP86</accession>
<keyword evidence="4" id="KW-1185">Reference proteome</keyword>
<dbReference type="PANTHER" id="PTHR12223">
    <property type="entry name" value="VESICULAR MANNOSE-BINDING LECTIN"/>
    <property type="match status" value="1"/>
</dbReference>
<evidence type="ECO:0000313" key="4">
    <source>
        <dbReference type="Proteomes" id="UP000243217"/>
    </source>
</evidence>
<dbReference type="SUPFAM" id="SSF49899">
    <property type="entry name" value="Concanavalin A-like lectins/glucanases"/>
    <property type="match status" value="1"/>
</dbReference>
<reference evidence="3 4" key="1">
    <citation type="journal article" date="2014" name="Genome Biol. Evol.">
        <title>The secreted proteins of Achlya hypogyna and Thraustotheca clavata identify the ancestral oomycete secretome and reveal gene acquisitions by horizontal gene transfer.</title>
        <authorList>
            <person name="Misner I."/>
            <person name="Blouin N."/>
            <person name="Leonard G."/>
            <person name="Richards T.A."/>
            <person name="Lane C.E."/>
        </authorList>
    </citation>
    <scope>NUCLEOTIDE SEQUENCE [LARGE SCALE GENOMIC DNA]</scope>
    <source>
        <strain evidence="3 4">ATCC 34112</strain>
    </source>
</reference>
<dbReference type="CDD" id="cd01951">
    <property type="entry name" value="lectin_L-type"/>
    <property type="match status" value="1"/>
</dbReference>
<dbReference type="AlphaFoldDB" id="A0A1V9ZP86"/>
<sequence length="417" mass="46101">MLIIKVFFYPDFNQTTGLSMNGNGATTNCIYVQKNDYTSTYAVDDVLDAAVNNSITFSLDQVQYEATYTSTLNSTKLVATHTAMFGNRDTYKPSIVAECPVRLRLTASQPSQVGSMWFNDPLNVLDGFETRFTFQITDHSKRCYEVKSQNFGTNTYKSCFVRGGDGIAFVIHGNNNMTSTIGGKGQGMGWRGIQNSIAVAFHTFPQSTATNDLFVDHIRFAAVKLCTNKFDSIYLQKDTGNPIEISVPIPLDIADGSIHIVKISYYNTLPLQYFSSFSAIPSIVQTIADVSESRRVGCLVVFMDNGITTDTPLLALPINLAVALRLPRDLAYVGFTAATGGAWEKHDILAWYYCSQPPCLDVNGNIVSLEFDYSTQTMLSNATYGTSLYPQFIFPDTMPWAKQRQYFAPNAPIGVLS</sequence>
<dbReference type="Gene3D" id="2.60.120.200">
    <property type="match status" value="1"/>
</dbReference>
<dbReference type="InterPro" id="IPR051136">
    <property type="entry name" value="Intracellular_Lectin-GPT"/>
</dbReference>
<evidence type="ECO:0000256" key="1">
    <source>
        <dbReference type="ARBA" id="ARBA00022734"/>
    </source>
</evidence>
<gene>
    <name evidence="3" type="ORF">THRCLA_21796</name>
</gene>
<dbReference type="EMBL" id="JNBS01001784">
    <property type="protein sequence ID" value="OQR99761.1"/>
    <property type="molecule type" value="Genomic_DNA"/>
</dbReference>
<name>A0A1V9ZP86_9STRA</name>
<dbReference type="Proteomes" id="UP000243217">
    <property type="component" value="Unassembled WGS sequence"/>
</dbReference>
<protein>
    <recommendedName>
        <fullName evidence="2">Legume lectin domain-containing protein</fullName>
    </recommendedName>
</protein>